<evidence type="ECO:0000313" key="2">
    <source>
        <dbReference type="EMBL" id="AHK78862.1"/>
    </source>
</evidence>
<dbReference type="InterPro" id="IPR008318">
    <property type="entry name" value="UCP030820"/>
</dbReference>
<proteinExistence type="predicted"/>
<gene>
    <name evidence="2" type="ORF">M911_06485</name>
</gene>
<dbReference type="OrthoDB" id="9800421at2"/>
<keyword evidence="3" id="KW-1185">Reference proteome</keyword>
<accession>W8KPB7</accession>
<dbReference type="KEGG" id="hhc:M911_06485"/>
<organism evidence="2 3">
    <name type="scientific">Ectothiorhodospira haloalkaliphila</name>
    <dbReference type="NCBI Taxonomy" id="421628"/>
    <lineage>
        <taxon>Bacteria</taxon>
        <taxon>Pseudomonadati</taxon>
        <taxon>Pseudomonadota</taxon>
        <taxon>Gammaproteobacteria</taxon>
        <taxon>Chromatiales</taxon>
        <taxon>Ectothiorhodospiraceae</taxon>
        <taxon>Ectothiorhodospira</taxon>
    </lineage>
</organism>
<feature type="region of interest" description="Disordered" evidence="1">
    <location>
        <begin position="1"/>
        <end position="30"/>
    </location>
</feature>
<reference evidence="2 3" key="1">
    <citation type="journal article" date="2014" name="J Genomics">
        <title>Draft Genome Sequence of the Extremely Halophilic Phototrophic Purple Sulfur Bacterium Halorhodospira halochloris.</title>
        <authorList>
            <person name="Singh K.S."/>
            <person name="Kirksey J."/>
            <person name="Hoff W.D."/>
            <person name="Deole R."/>
        </authorList>
    </citation>
    <scope>NUCLEOTIDE SEQUENCE [LARGE SCALE GENOMIC DNA]</scope>
    <source>
        <strain evidence="2 3">A</strain>
    </source>
</reference>
<name>W8KPB7_9GAMM</name>
<sequence>MALIMLDGRTVPELPRRTPEEHQDGDGPGNVLLDLRQWRETMNTGVIPEGVEGIVLHPEDTLTDLIPWLGHLNLLALHFPKAGDGRPYSMARQLRGRYGYHGELRAVGDVRADQLDAMRRCGFTSFVLSVGDPATPAARYLQGPRAYPHWQGPSAVPG</sequence>
<reference evidence="3" key="2">
    <citation type="submission" date="2014-02" db="EMBL/GenBank/DDBJ databases">
        <title>Draft Genome Sequence of extremely halophilic bacteria Halorhodospira halochloris.</title>
        <authorList>
            <person name="Singh K.S."/>
        </authorList>
    </citation>
    <scope>NUCLEOTIDE SEQUENCE [LARGE SCALE GENOMIC DNA]</scope>
    <source>
        <strain evidence="3">A</strain>
    </source>
</reference>
<evidence type="ECO:0008006" key="4">
    <source>
        <dbReference type="Google" id="ProtNLM"/>
    </source>
</evidence>
<feature type="compositionally biased region" description="Basic and acidic residues" evidence="1">
    <location>
        <begin position="14"/>
        <end position="25"/>
    </location>
</feature>
<evidence type="ECO:0000313" key="3">
    <source>
        <dbReference type="Proteomes" id="UP000019442"/>
    </source>
</evidence>
<dbReference type="Pfam" id="PF06073">
    <property type="entry name" value="DUF934"/>
    <property type="match status" value="1"/>
</dbReference>
<dbReference type="HOGENOM" id="CLU_1666957_0_0_6"/>
<dbReference type="EMBL" id="CP007268">
    <property type="protein sequence ID" value="AHK78862.1"/>
    <property type="molecule type" value="Genomic_DNA"/>
</dbReference>
<dbReference type="Proteomes" id="UP000019442">
    <property type="component" value="Chromosome"/>
</dbReference>
<dbReference type="AlphaFoldDB" id="W8KPB7"/>
<protein>
    <recommendedName>
        <fullName evidence="4">Oxidoreductase</fullName>
    </recommendedName>
</protein>
<evidence type="ECO:0000256" key="1">
    <source>
        <dbReference type="SAM" id="MobiDB-lite"/>
    </source>
</evidence>